<organism evidence="12">
    <name type="scientific">marine metagenome</name>
    <dbReference type="NCBI Taxonomy" id="408172"/>
    <lineage>
        <taxon>unclassified sequences</taxon>
        <taxon>metagenomes</taxon>
        <taxon>ecological metagenomes</taxon>
    </lineage>
</organism>
<dbReference type="PANTHER" id="PTHR46494">
    <property type="entry name" value="CORA FAMILY METAL ION TRANSPORTER (EUROFUNG)"/>
    <property type="match status" value="1"/>
</dbReference>
<accession>A0A381NZT9</accession>
<dbReference type="SUPFAM" id="SSF143865">
    <property type="entry name" value="CorA soluble domain-like"/>
    <property type="match status" value="1"/>
</dbReference>
<feature type="non-terminal residue" evidence="12">
    <location>
        <position position="1"/>
    </location>
</feature>
<name>A0A381NZT9_9ZZZZ</name>
<dbReference type="PANTHER" id="PTHR46494:SF3">
    <property type="entry name" value="ZINC TRANSPORT PROTEIN ZNTB"/>
    <property type="match status" value="1"/>
</dbReference>
<dbReference type="Gene3D" id="3.30.460.20">
    <property type="entry name" value="CorA soluble domain-like"/>
    <property type="match status" value="1"/>
</dbReference>
<gene>
    <name evidence="12" type="ORF">METZ01_LOCUS13030</name>
</gene>
<dbReference type="SUPFAM" id="SSF144083">
    <property type="entry name" value="Magnesium transport protein CorA, transmembrane region"/>
    <property type="match status" value="1"/>
</dbReference>
<evidence type="ECO:0000256" key="1">
    <source>
        <dbReference type="ARBA" id="ARBA00004651"/>
    </source>
</evidence>
<dbReference type="GO" id="GO:0015087">
    <property type="term" value="F:cobalt ion transmembrane transporter activity"/>
    <property type="evidence" value="ECO:0007669"/>
    <property type="project" value="InterPro"/>
</dbReference>
<keyword evidence="4" id="KW-1003">Cell membrane</keyword>
<proteinExistence type="inferred from homology"/>
<evidence type="ECO:0000256" key="4">
    <source>
        <dbReference type="ARBA" id="ARBA00022475"/>
    </source>
</evidence>
<dbReference type="GO" id="GO:0005886">
    <property type="term" value="C:plasma membrane"/>
    <property type="evidence" value="ECO:0007669"/>
    <property type="project" value="UniProtKB-SubCell"/>
</dbReference>
<keyword evidence="10 11" id="KW-0472">Membrane</keyword>
<dbReference type="InterPro" id="IPR004488">
    <property type="entry name" value="Mg/Co-transport_prot_CorA"/>
</dbReference>
<dbReference type="Pfam" id="PF01544">
    <property type="entry name" value="CorA"/>
    <property type="match status" value="1"/>
</dbReference>
<keyword evidence="6 11" id="KW-0812">Transmembrane</keyword>
<evidence type="ECO:0000256" key="11">
    <source>
        <dbReference type="SAM" id="Phobius"/>
    </source>
</evidence>
<dbReference type="CDD" id="cd12822">
    <property type="entry name" value="TmCorA-like"/>
    <property type="match status" value="1"/>
</dbReference>
<dbReference type="GO" id="GO:0050897">
    <property type="term" value="F:cobalt ion binding"/>
    <property type="evidence" value="ECO:0007669"/>
    <property type="project" value="TreeGrafter"/>
</dbReference>
<evidence type="ECO:0000256" key="3">
    <source>
        <dbReference type="ARBA" id="ARBA00022448"/>
    </source>
</evidence>
<evidence type="ECO:0000256" key="6">
    <source>
        <dbReference type="ARBA" id="ARBA00022692"/>
    </source>
</evidence>
<evidence type="ECO:0000256" key="2">
    <source>
        <dbReference type="ARBA" id="ARBA00009765"/>
    </source>
</evidence>
<feature type="transmembrane region" description="Helical" evidence="11">
    <location>
        <begin position="266"/>
        <end position="292"/>
    </location>
</feature>
<dbReference type="InterPro" id="IPR002523">
    <property type="entry name" value="MgTranspt_CorA/ZnTranspt_ZntB"/>
</dbReference>
<dbReference type="NCBIfam" id="TIGR00383">
    <property type="entry name" value="corA"/>
    <property type="match status" value="1"/>
</dbReference>
<dbReference type="GO" id="GO:0000287">
    <property type="term" value="F:magnesium ion binding"/>
    <property type="evidence" value="ECO:0007669"/>
    <property type="project" value="TreeGrafter"/>
</dbReference>
<protein>
    <recommendedName>
        <fullName evidence="13">Magnesium transport protein CorA</fullName>
    </recommendedName>
</protein>
<evidence type="ECO:0000256" key="10">
    <source>
        <dbReference type="ARBA" id="ARBA00023136"/>
    </source>
</evidence>
<sequence length="333" mass="38001">VSSIRLLTAASGKAGEQKLTLDDLAAKLEGVQSGWLDIMQPGDAEKEFLLETMGFHPLAVEDCFADPVARAEHYEEHRFVVLRARDADSELDTEYLLAFLTSSLLVTVRHTTLPAMDRFRERYRSHRRMRRLQRGPEFLLYELLDAVADDWLHVMDGYSQRLDDLEDRVFDQVREYPGLLEELHEMKQDLREMSKSITPLQGTVARLLRPDEEFIAESNYLYFRDLADVIHGLVNRIENYSAGVSSTRDAYLSQVSMRLGESNAHLTEVMTTLTIIATIMLPLTLIAGIFGMNTDQLPLAQGNGFWLILALMGSFAGGMLYYFWRKGWLGRRS</sequence>
<evidence type="ECO:0000256" key="8">
    <source>
        <dbReference type="ARBA" id="ARBA00022989"/>
    </source>
</evidence>
<dbReference type="InterPro" id="IPR045861">
    <property type="entry name" value="CorA_cytoplasmic_dom"/>
</dbReference>
<evidence type="ECO:0008006" key="13">
    <source>
        <dbReference type="Google" id="ProtNLM"/>
    </source>
</evidence>
<comment type="similarity">
    <text evidence="2">Belongs to the CorA metal ion transporter (MIT) (TC 1.A.35) family.</text>
</comment>
<dbReference type="GO" id="GO:0015095">
    <property type="term" value="F:magnesium ion transmembrane transporter activity"/>
    <property type="evidence" value="ECO:0007669"/>
    <property type="project" value="InterPro"/>
</dbReference>
<dbReference type="Gene3D" id="1.20.58.340">
    <property type="entry name" value="Magnesium transport protein CorA, transmembrane region"/>
    <property type="match status" value="2"/>
</dbReference>
<keyword evidence="8 11" id="KW-1133">Transmembrane helix</keyword>
<keyword evidence="5" id="KW-0997">Cell inner membrane</keyword>
<evidence type="ECO:0000256" key="9">
    <source>
        <dbReference type="ARBA" id="ARBA00023065"/>
    </source>
</evidence>
<reference evidence="12" key="1">
    <citation type="submission" date="2018-05" db="EMBL/GenBank/DDBJ databases">
        <authorList>
            <person name="Lanie J.A."/>
            <person name="Ng W.-L."/>
            <person name="Kazmierczak K.M."/>
            <person name="Andrzejewski T.M."/>
            <person name="Davidsen T.M."/>
            <person name="Wayne K.J."/>
            <person name="Tettelin H."/>
            <person name="Glass J.I."/>
            <person name="Rusch D."/>
            <person name="Podicherti R."/>
            <person name="Tsui H.-C.T."/>
            <person name="Winkler M.E."/>
        </authorList>
    </citation>
    <scope>NUCLEOTIDE SEQUENCE</scope>
</reference>
<comment type="subcellular location">
    <subcellularLocation>
        <location evidence="1">Cell membrane</location>
        <topology evidence="1">Multi-pass membrane protein</topology>
    </subcellularLocation>
</comment>
<evidence type="ECO:0000256" key="7">
    <source>
        <dbReference type="ARBA" id="ARBA00022833"/>
    </source>
</evidence>
<dbReference type="EMBL" id="UINC01000724">
    <property type="protein sequence ID" value="SUZ60176.1"/>
    <property type="molecule type" value="Genomic_DNA"/>
</dbReference>
<evidence type="ECO:0000313" key="12">
    <source>
        <dbReference type="EMBL" id="SUZ60176.1"/>
    </source>
</evidence>
<evidence type="ECO:0000256" key="5">
    <source>
        <dbReference type="ARBA" id="ARBA00022519"/>
    </source>
</evidence>
<dbReference type="AlphaFoldDB" id="A0A381NZT9"/>
<dbReference type="InterPro" id="IPR045863">
    <property type="entry name" value="CorA_TM1_TM2"/>
</dbReference>
<keyword evidence="3" id="KW-0813">Transport</keyword>
<keyword evidence="7" id="KW-0862">Zinc</keyword>
<keyword evidence="9" id="KW-0406">Ion transport</keyword>
<feature type="transmembrane region" description="Helical" evidence="11">
    <location>
        <begin position="304"/>
        <end position="324"/>
    </location>
</feature>